<accession>A0A9P8UL90</accession>
<gene>
    <name evidence="5" type="ORF">BKA67DRAFT_517618</name>
</gene>
<name>A0A9P8UL90_9PEZI</name>
<dbReference type="InterPro" id="IPR001155">
    <property type="entry name" value="OxRdtase_FMN_N"/>
</dbReference>
<dbReference type="InterPro" id="IPR013785">
    <property type="entry name" value="Aldolase_TIM"/>
</dbReference>
<dbReference type="GO" id="GO:0005829">
    <property type="term" value="C:cytosol"/>
    <property type="evidence" value="ECO:0007669"/>
    <property type="project" value="UniProtKB-ARBA"/>
</dbReference>
<dbReference type="InterPro" id="IPR045247">
    <property type="entry name" value="Oye-like"/>
</dbReference>
<proteinExistence type="inferred from homology"/>
<organism evidence="5 6">
    <name type="scientific">Truncatella angustata</name>
    <dbReference type="NCBI Taxonomy" id="152316"/>
    <lineage>
        <taxon>Eukaryota</taxon>
        <taxon>Fungi</taxon>
        <taxon>Dikarya</taxon>
        <taxon>Ascomycota</taxon>
        <taxon>Pezizomycotina</taxon>
        <taxon>Sordariomycetes</taxon>
        <taxon>Xylariomycetidae</taxon>
        <taxon>Amphisphaeriales</taxon>
        <taxon>Sporocadaceae</taxon>
        <taxon>Truncatella</taxon>
    </lineage>
</organism>
<dbReference type="EMBL" id="JAGPXC010000004">
    <property type="protein sequence ID" value="KAH6654045.1"/>
    <property type="molecule type" value="Genomic_DNA"/>
</dbReference>
<dbReference type="GO" id="GO:0010181">
    <property type="term" value="F:FMN binding"/>
    <property type="evidence" value="ECO:0007669"/>
    <property type="project" value="InterPro"/>
</dbReference>
<dbReference type="GeneID" id="70126814"/>
<dbReference type="Pfam" id="PF00724">
    <property type="entry name" value="Oxidored_FMN"/>
    <property type="match status" value="1"/>
</dbReference>
<evidence type="ECO:0000313" key="6">
    <source>
        <dbReference type="Proteomes" id="UP000758603"/>
    </source>
</evidence>
<dbReference type="PANTHER" id="PTHR22893">
    <property type="entry name" value="NADH OXIDOREDUCTASE-RELATED"/>
    <property type="match status" value="1"/>
</dbReference>
<feature type="domain" description="NADH:flavin oxidoreductase/NADH oxidase N-terminal" evidence="4">
    <location>
        <begin position="19"/>
        <end position="379"/>
    </location>
</feature>
<evidence type="ECO:0000313" key="5">
    <source>
        <dbReference type="EMBL" id="KAH6654045.1"/>
    </source>
</evidence>
<keyword evidence="6" id="KW-1185">Reference proteome</keyword>
<dbReference type="Proteomes" id="UP000758603">
    <property type="component" value="Unassembled WGS sequence"/>
</dbReference>
<comment type="cofactor">
    <cofactor evidence="1">
        <name>FMN</name>
        <dbReference type="ChEBI" id="CHEBI:58210"/>
    </cofactor>
</comment>
<evidence type="ECO:0000256" key="2">
    <source>
        <dbReference type="ARBA" id="ARBA00005979"/>
    </source>
</evidence>
<comment type="caution">
    <text evidence="5">The sequence shown here is derived from an EMBL/GenBank/DDBJ whole genome shotgun (WGS) entry which is preliminary data.</text>
</comment>
<dbReference type="RefSeq" id="XP_045958315.1">
    <property type="nucleotide sequence ID" value="XM_046097922.1"/>
</dbReference>
<dbReference type="PANTHER" id="PTHR22893:SF129">
    <property type="entry name" value="FLAVIN OXIDOREDUCTASE HXNT"/>
    <property type="match status" value="1"/>
</dbReference>
<protein>
    <recommendedName>
        <fullName evidence="4">NADH:flavin oxidoreductase/NADH oxidase N-terminal domain-containing protein</fullName>
    </recommendedName>
</protein>
<evidence type="ECO:0000256" key="3">
    <source>
        <dbReference type="ARBA" id="ARBA00023002"/>
    </source>
</evidence>
<keyword evidence="3" id="KW-0560">Oxidoreductase</keyword>
<evidence type="ECO:0000259" key="4">
    <source>
        <dbReference type="Pfam" id="PF00724"/>
    </source>
</evidence>
<evidence type="ECO:0000256" key="1">
    <source>
        <dbReference type="ARBA" id="ARBA00001917"/>
    </source>
</evidence>
<reference evidence="5" key="1">
    <citation type="journal article" date="2021" name="Nat. Commun.">
        <title>Genetic determinants of endophytism in the Arabidopsis root mycobiome.</title>
        <authorList>
            <person name="Mesny F."/>
            <person name="Miyauchi S."/>
            <person name="Thiergart T."/>
            <person name="Pickel B."/>
            <person name="Atanasova L."/>
            <person name="Karlsson M."/>
            <person name="Huettel B."/>
            <person name="Barry K.W."/>
            <person name="Haridas S."/>
            <person name="Chen C."/>
            <person name="Bauer D."/>
            <person name="Andreopoulos W."/>
            <person name="Pangilinan J."/>
            <person name="LaButti K."/>
            <person name="Riley R."/>
            <person name="Lipzen A."/>
            <person name="Clum A."/>
            <person name="Drula E."/>
            <person name="Henrissat B."/>
            <person name="Kohler A."/>
            <person name="Grigoriev I.V."/>
            <person name="Martin F.M."/>
            <person name="Hacquard S."/>
        </authorList>
    </citation>
    <scope>NUCLEOTIDE SEQUENCE</scope>
    <source>
        <strain evidence="5">MPI-SDFR-AT-0073</strain>
    </source>
</reference>
<dbReference type="SUPFAM" id="SSF51395">
    <property type="entry name" value="FMN-linked oxidoreductases"/>
    <property type="match status" value="1"/>
</dbReference>
<dbReference type="GO" id="GO:0003959">
    <property type="term" value="F:NADPH dehydrogenase activity"/>
    <property type="evidence" value="ECO:0007669"/>
    <property type="project" value="TreeGrafter"/>
</dbReference>
<sequence length="412" mass="45198">MPKALTPPPAFTPLRDTILFTPLNLGAYTLAHRVVQAPLTRMRAEKESHGVHVPASRAVEYYSQRATKGGLQITEATDICLDASAYPGTPGIFTASQIAAWRKVTDAVHAKGGYIFCQIWHTGRASGPGMLNSKVSLSSTSQPMQGKYLDGTDCAENPPRPMTVEEIQATTAEFAAAAKRAVEAGFDGVEIHSANGYLLEQFLHDNINTRTDAYGGSVENRCRFTLEVIKAVTDAIGAGKTGIRLSPYNYFQDTKDSDPNAHWAYLSEQIAGLSEAQRPSYVHMVEPRFDEVLDEDQKLAELSKYTSSESGPAKKKNSLTPFRKILQSAGIKFLAAGAFTRDNSVPKLEDDLADSIVMGRWFISNPDLIERLRNGWPLNEYDRSTFYGASPPEKGYTDYPVFDEKTVGNITA</sequence>
<dbReference type="Gene3D" id="3.20.20.70">
    <property type="entry name" value="Aldolase class I"/>
    <property type="match status" value="1"/>
</dbReference>
<dbReference type="GO" id="GO:0016628">
    <property type="term" value="F:oxidoreductase activity, acting on the CH-CH group of donors, NAD or NADP as acceptor"/>
    <property type="evidence" value="ECO:0007669"/>
    <property type="project" value="UniProtKB-ARBA"/>
</dbReference>
<comment type="similarity">
    <text evidence="2">Belongs to the NADH:flavin oxidoreductase/NADH oxidase family.</text>
</comment>
<dbReference type="FunFam" id="3.20.20.70:FF:000059">
    <property type="entry name" value="N-ethylmaleimide reductase, FMN-linked"/>
    <property type="match status" value="1"/>
</dbReference>
<dbReference type="AlphaFoldDB" id="A0A9P8UL90"/>
<dbReference type="CDD" id="cd02933">
    <property type="entry name" value="OYE_like_FMN"/>
    <property type="match status" value="1"/>
</dbReference>
<dbReference type="OrthoDB" id="276546at2759"/>